<feature type="region of interest" description="Disordered" evidence="16">
    <location>
        <begin position="428"/>
        <end position="458"/>
    </location>
</feature>
<keyword evidence="10" id="KW-0839">Vasoconstrictor</keyword>
<sequence>MSPAGLGLRAAVLCLLAWAGLPAADRLYIHPFHMLVYSKSSCEQLEKPSGEAPPDPTFTPVPIQAQTSPVDEEALREQLVLAAQKLQGEDKMRVATVGMLLNFMGFRMYKTLTETQAAAGGAVFSPTALFGTLTSFYLGALDPTAGRLQAFLGVPGEGQSCTSRLDGHKVLSALQTIQGLLVQQGGAGGQARLLLSTVLGLFTAPGLRLKQPFVGGLVPFAPVTLPRSLDLSTDPQLAAEKINRFMQAVTGWKMGSPLQEVSPDSNLIFNAQVHFQGQMKGFSLLAGLREFWVDNATSVAVPMLSGTGTFPHWSDPQRNLSLTRVPLSANVGLLLVQPHDAAALPEVEALTFQHDLLSWTKNLAPRAMRLTMPQLALRGSYDLQDLLAQAKLATLLGAEASLGRISDGSLRVGQVRAALTPGSVGSWGGGGGVVHGSDREEASGRWAGPEGEEAGPGGCAQVGAFWACAEAGGERQPLPPPAGGSALPGLAGATPDSRVQTRRGSPPPRAGRGTAPGFREAPHRGQRVPQPQGTMLLSHEKGPVCSGSGLGAADKQGHTQSWPQRLLLGAGAVCAE</sequence>
<keyword evidence="8" id="KW-1015">Disulfide bond</keyword>
<protein>
    <recommendedName>
        <fullName evidence="4">Angiotensinogen</fullName>
    </recommendedName>
    <alternativeName>
        <fullName evidence="13">Serpin A8</fullName>
    </alternativeName>
</protein>
<name>A0A7J7RUL0_MYOMY</name>
<keyword evidence="7" id="KW-0838">Vasoactive</keyword>
<keyword evidence="5" id="KW-0964">Secreted</keyword>
<dbReference type="InterPro" id="IPR042178">
    <property type="entry name" value="Serpin_sf_1"/>
</dbReference>
<dbReference type="GO" id="GO:0042981">
    <property type="term" value="P:regulation of apoptotic process"/>
    <property type="evidence" value="ECO:0007669"/>
    <property type="project" value="TreeGrafter"/>
</dbReference>
<evidence type="ECO:0000256" key="13">
    <source>
        <dbReference type="ARBA" id="ARBA00033182"/>
    </source>
</evidence>
<dbReference type="Proteomes" id="UP000527355">
    <property type="component" value="Unassembled WGS sequence"/>
</dbReference>
<dbReference type="GO" id="GO:0042310">
    <property type="term" value="P:vasoconstriction"/>
    <property type="evidence" value="ECO:0007669"/>
    <property type="project" value="UniProtKB-KW"/>
</dbReference>
<dbReference type="Pfam" id="PF00079">
    <property type="entry name" value="Serpin"/>
    <property type="match status" value="1"/>
</dbReference>
<comment type="function">
    <text evidence="11">Stimulates aldosterone release.</text>
</comment>
<dbReference type="AlphaFoldDB" id="A0A7J7RUL0"/>
<dbReference type="InterPro" id="IPR036186">
    <property type="entry name" value="Serpin_sf"/>
</dbReference>
<dbReference type="InterPro" id="IPR042185">
    <property type="entry name" value="Serpin_sf_2"/>
</dbReference>
<dbReference type="PRINTS" id="PR00654">
    <property type="entry name" value="ANGIOTENSNGN"/>
</dbReference>
<dbReference type="InterPro" id="IPR000215">
    <property type="entry name" value="Serpin_fam"/>
</dbReference>
<evidence type="ECO:0000256" key="10">
    <source>
        <dbReference type="ARBA" id="ARBA00023322"/>
    </source>
</evidence>
<evidence type="ECO:0000256" key="16">
    <source>
        <dbReference type="SAM" id="MobiDB-lite"/>
    </source>
</evidence>
<evidence type="ECO:0000256" key="9">
    <source>
        <dbReference type="ARBA" id="ARBA00023180"/>
    </source>
</evidence>
<evidence type="ECO:0000256" key="2">
    <source>
        <dbReference type="ARBA" id="ARBA00004613"/>
    </source>
</evidence>
<comment type="function">
    <text evidence="14">Acts directly on vascular smooth muscle as a potent vasoconstrictor, affects cardiac contractility and heart rate through its action on the sympathetic nervous system, and alters renal sodium and water absorption through its ability to stimulate the zona glomerulosa cells of the adrenal cortex to synthesize and secrete aldosterone. Acts by binding to angiotensin receptors AGTR1 and AGTR2. Also binds the DEAR/FBXW7-AS1 receptor.</text>
</comment>
<comment type="subcellular location">
    <subcellularLocation>
        <location evidence="2">Secreted</location>
    </subcellularLocation>
</comment>
<dbReference type="InterPro" id="IPR000227">
    <property type="entry name" value="Angiotensinogen"/>
</dbReference>
<dbReference type="SUPFAM" id="SSF56574">
    <property type="entry name" value="Serpins"/>
    <property type="match status" value="1"/>
</dbReference>
<reference evidence="19 20" key="1">
    <citation type="journal article" date="2020" name="Nature">
        <title>Six reference-quality genomes reveal evolution of bat adaptations.</title>
        <authorList>
            <person name="Jebb D."/>
            <person name="Huang Z."/>
            <person name="Pippel M."/>
            <person name="Hughes G.M."/>
            <person name="Lavrichenko K."/>
            <person name="Devanna P."/>
            <person name="Winkler S."/>
            <person name="Jermiin L.S."/>
            <person name="Skirmuntt E.C."/>
            <person name="Katzourakis A."/>
            <person name="Burkitt-Gray L."/>
            <person name="Ray D.A."/>
            <person name="Sullivan K.A.M."/>
            <person name="Roscito J.G."/>
            <person name="Kirilenko B.M."/>
            <person name="Davalos L.M."/>
            <person name="Corthals A.P."/>
            <person name="Power M.L."/>
            <person name="Jones G."/>
            <person name="Ransome R.D."/>
            <person name="Dechmann D.K.N."/>
            <person name="Locatelli A.G."/>
            <person name="Puechmaille S.J."/>
            <person name="Fedrigo O."/>
            <person name="Jarvis E.D."/>
            <person name="Hiller M."/>
            <person name="Vernes S.C."/>
            <person name="Myers E.W."/>
            <person name="Teeling E.C."/>
        </authorList>
    </citation>
    <scope>NUCLEOTIDE SEQUENCE [LARGE SCALE GENOMIC DNA]</scope>
    <source>
        <strain evidence="19">MMyoMyo1</strain>
        <tissue evidence="19">Flight muscle</tissue>
    </source>
</reference>
<dbReference type="InterPro" id="IPR023796">
    <property type="entry name" value="Serpin_dom"/>
</dbReference>
<keyword evidence="9" id="KW-0325">Glycoprotein</keyword>
<evidence type="ECO:0000256" key="7">
    <source>
        <dbReference type="ARBA" id="ARBA00022858"/>
    </source>
</evidence>
<feature type="region of interest" description="Disordered" evidence="16">
    <location>
        <begin position="472"/>
        <end position="561"/>
    </location>
</feature>
<evidence type="ECO:0000256" key="6">
    <source>
        <dbReference type="ARBA" id="ARBA00022729"/>
    </source>
</evidence>
<evidence type="ECO:0000256" key="14">
    <source>
        <dbReference type="ARBA" id="ARBA00046068"/>
    </source>
</evidence>
<evidence type="ECO:0000256" key="5">
    <source>
        <dbReference type="ARBA" id="ARBA00022525"/>
    </source>
</evidence>
<keyword evidence="6 17" id="KW-0732">Signal</keyword>
<evidence type="ECO:0000256" key="3">
    <source>
        <dbReference type="ARBA" id="ARBA00009500"/>
    </source>
</evidence>
<feature type="domain" description="Serpin" evidence="18">
    <location>
        <begin position="106"/>
        <end position="449"/>
    </location>
</feature>
<dbReference type="GO" id="GO:0003081">
    <property type="term" value="P:regulation of systemic arterial blood pressure by renin-angiotensin"/>
    <property type="evidence" value="ECO:0007669"/>
    <property type="project" value="InterPro"/>
</dbReference>
<dbReference type="Gene3D" id="3.30.497.10">
    <property type="entry name" value="Antithrombin, subunit I, domain 2"/>
    <property type="match status" value="1"/>
</dbReference>
<evidence type="ECO:0000313" key="20">
    <source>
        <dbReference type="Proteomes" id="UP000527355"/>
    </source>
</evidence>
<comment type="caution">
    <text evidence="19">The sequence shown here is derived from an EMBL/GenBank/DDBJ whole genome shotgun (WGS) entry which is preliminary data.</text>
</comment>
<evidence type="ECO:0000256" key="8">
    <source>
        <dbReference type="ARBA" id="ARBA00023157"/>
    </source>
</evidence>
<gene>
    <name evidence="19" type="ORF">mMyoMyo1_000461</name>
</gene>
<evidence type="ECO:0000256" key="4">
    <source>
        <dbReference type="ARBA" id="ARBA00015105"/>
    </source>
</evidence>
<evidence type="ECO:0000256" key="15">
    <source>
        <dbReference type="RuleBase" id="RU000411"/>
    </source>
</evidence>
<feature type="chain" id="PRO_5029707952" description="Angiotensinogen" evidence="17">
    <location>
        <begin position="25"/>
        <end position="576"/>
    </location>
</feature>
<comment type="similarity">
    <text evidence="3 15">Belongs to the serpin family.</text>
</comment>
<evidence type="ECO:0000256" key="1">
    <source>
        <dbReference type="ARBA" id="ARBA00002747"/>
    </source>
</evidence>
<accession>A0A7J7RUL0</accession>
<evidence type="ECO:0000259" key="18">
    <source>
        <dbReference type="SMART" id="SM00093"/>
    </source>
</evidence>
<evidence type="ECO:0000313" key="19">
    <source>
        <dbReference type="EMBL" id="KAF6279604.1"/>
    </source>
</evidence>
<feature type="compositionally biased region" description="Low complexity" evidence="16">
    <location>
        <begin position="483"/>
        <end position="493"/>
    </location>
</feature>
<organism evidence="19 20">
    <name type="scientific">Myotis myotis</name>
    <name type="common">Greater mouse-eared bat</name>
    <name type="synonym">Vespertilio myotis</name>
    <dbReference type="NCBI Taxonomy" id="51298"/>
    <lineage>
        <taxon>Eukaryota</taxon>
        <taxon>Metazoa</taxon>
        <taxon>Chordata</taxon>
        <taxon>Craniata</taxon>
        <taxon>Vertebrata</taxon>
        <taxon>Euteleostomi</taxon>
        <taxon>Mammalia</taxon>
        <taxon>Eutheria</taxon>
        <taxon>Laurasiatheria</taxon>
        <taxon>Chiroptera</taxon>
        <taxon>Yangochiroptera</taxon>
        <taxon>Vespertilionidae</taxon>
        <taxon>Myotis</taxon>
    </lineage>
</organism>
<dbReference type="Gene3D" id="2.30.39.10">
    <property type="entry name" value="Alpha-1-antitrypsin, domain 1"/>
    <property type="match status" value="1"/>
</dbReference>
<evidence type="ECO:0000256" key="11">
    <source>
        <dbReference type="ARBA" id="ARBA00029380"/>
    </source>
</evidence>
<dbReference type="VEuPathDB" id="HostDB:GeneID_118678933"/>
<dbReference type="PANTHER" id="PTHR11461:SF13">
    <property type="entry name" value="ANGIOTENSINOGEN"/>
    <property type="match status" value="1"/>
</dbReference>
<keyword evidence="20" id="KW-1185">Reference proteome</keyword>
<dbReference type="PANTHER" id="PTHR11461">
    <property type="entry name" value="SERINE PROTEASE INHIBITOR, SERPIN"/>
    <property type="match status" value="1"/>
</dbReference>
<dbReference type="SMART" id="SM00093">
    <property type="entry name" value="SERPIN"/>
    <property type="match status" value="1"/>
</dbReference>
<evidence type="ECO:0000256" key="12">
    <source>
        <dbReference type="ARBA" id="ARBA00029391"/>
    </source>
</evidence>
<proteinExistence type="inferred from homology"/>
<comment type="function">
    <text evidence="12">Is a ligand for the G-protein coupled receptor MAS1. Has vasodilator and antidiuretic effects. Has an antithrombotic effect that involves MAS1-mediated release of nitric oxide from platelets.</text>
</comment>
<dbReference type="EMBL" id="JABWUV010000021">
    <property type="protein sequence ID" value="KAF6279604.1"/>
    <property type="molecule type" value="Genomic_DNA"/>
</dbReference>
<evidence type="ECO:0000256" key="17">
    <source>
        <dbReference type="SAM" id="SignalP"/>
    </source>
</evidence>
<feature type="signal peptide" evidence="17">
    <location>
        <begin position="1"/>
        <end position="24"/>
    </location>
</feature>
<dbReference type="GO" id="GO:0005615">
    <property type="term" value="C:extracellular space"/>
    <property type="evidence" value="ECO:0007669"/>
    <property type="project" value="InterPro"/>
</dbReference>
<dbReference type="GO" id="GO:0004867">
    <property type="term" value="F:serine-type endopeptidase inhibitor activity"/>
    <property type="evidence" value="ECO:0007669"/>
    <property type="project" value="InterPro"/>
</dbReference>
<comment type="function">
    <text evidence="1">Essential component of the renin-angiotensin system (RAS), a potent regulator of blood pressure, body fluid and electrolyte homeostasis.</text>
</comment>